<organism evidence="4 5">
    <name type="scientific">Paenibacillus rhizophilus</name>
    <dbReference type="NCBI Taxonomy" id="1850366"/>
    <lineage>
        <taxon>Bacteria</taxon>
        <taxon>Bacillati</taxon>
        <taxon>Bacillota</taxon>
        <taxon>Bacilli</taxon>
        <taxon>Bacillales</taxon>
        <taxon>Paenibacillaceae</taxon>
        <taxon>Paenibacillus</taxon>
    </lineage>
</organism>
<dbReference type="SUPFAM" id="SSF51735">
    <property type="entry name" value="NAD(P)-binding Rossmann-fold domains"/>
    <property type="match status" value="1"/>
</dbReference>
<feature type="domain" description="GFO/IDH/MocA-like oxidoreductase" evidence="3">
    <location>
        <begin position="134"/>
        <end position="268"/>
    </location>
</feature>
<dbReference type="PANTHER" id="PTHR43818">
    <property type="entry name" value="BCDNA.GH03377"/>
    <property type="match status" value="1"/>
</dbReference>
<dbReference type="InterPro" id="IPR055170">
    <property type="entry name" value="GFO_IDH_MocA-like_dom"/>
</dbReference>
<accession>A0A3N9P331</accession>
<protein>
    <submittedName>
        <fullName evidence="4">Gfo/Idh/MocA family oxidoreductase</fullName>
    </submittedName>
</protein>
<feature type="domain" description="Gfo/Idh/MocA-like oxidoreductase N-terminal" evidence="2">
    <location>
        <begin position="4"/>
        <end position="116"/>
    </location>
</feature>
<dbReference type="Pfam" id="PF22725">
    <property type="entry name" value="GFO_IDH_MocA_C3"/>
    <property type="match status" value="1"/>
</dbReference>
<evidence type="ECO:0000256" key="1">
    <source>
        <dbReference type="ARBA" id="ARBA00023002"/>
    </source>
</evidence>
<dbReference type="EMBL" id="RQPI01000008">
    <property type="protein sequence ID" value="RQW10588.1"/>
    <property type="molecule type" value="Genomic_DNA"/>
</dbReference>
<dbReference type="InterPro" id="IPR036291">
    <property type="entry name" value="NAD(P)-bd_dom_sf"/>
</dbReference>
<reference evidence="4 5" key="1">
    <citation type="submission" date="2018-11" db="EMBL/GenBank/DDBJ databases">
        <title>Genome sequence of strain 7197.</title>
        <authorList>
            <person name="Gao J."/>
            <person name="Sun J."/>
        </authorList>
    </citation>
    <scope>NUCLEOTIDE SEQUENCE [LARGE SCALE GENOMIC DNA]</scope>
    <source>
        <strain evidence="4 5">7197</strain>
    </source>
</reference>
<gene>
    <name evidence="4" type="ORF">EH198_15105</name>
</gene>
<dbReference type="InterPro" id="IPR050463">
    <property type="entry name" value="Gfo/Idh/MocA_oxidrdct_glycsds"/>
</dbReference>
<dbReference type="SUPFAM" id="SSF55347">
    <property type="entry name" value="Glyceraldehyde-3-phosphate dehydrogenase-like, C-terminal domain"/>
    <property type="match status" value="1"/>
</dbReference>
<proteinExistence type="predicted"/>
<dbReference type="Gene3D" id="3.40.50.720">
    <property type="entry name" value="NAD(P)-binding Rossmann-like Domain"/>
    <property type="match status" value="1"/>
</dbReference>
<dbReference type="Gene3D" id="3.30.360.10">
    <property type="entry name" value="Dihydrodipicolinate Reductase, domain 2"/>
    <property type="match status" value="1"/>
</dbReference>
<dbReference type="RefSeq" id="WP_124696337.1">
    <property type="nucleotide sequence ID" value="NZ_JBHUFE010000010.1"/>
</dbReference>
<dbReference type="GO" id="GO:0016491">
    <property type="term" value="F:oxidoreductase activity"/>
    <property type="evidence" value="ECO:0007669"/>
    <property type="project" value="UniProtKB-KW"/>
</dbReference>
<evidence type="ECO:0000259" key="3">
    <source>
        <dbReference type="Pfam" id="PF22725"/>
    </source>
</evidence>
<keyword evidence="1" id="KW-0560">Oxidoreductase</keyword>
<dbReference type="Pfam" id="PF01408">
    <property type="entry name" value="GFO_IDH_MocA"/>
    <property type="match status" value="1"/>
</dbReference>
<comment type="caution">
    <text evidence="4">The sequence shown here is derived from an EMBL/GenBank/DDBJ whole genome shotgun (WGS) entry which is preliminary data.</text>
</comment>
<evidence type="ECO:0000313" key="4">
    <source>
        <dbReference type="EMBL" id="RQW10588.1"/>
    </source>
</evidence>
<evidence type="ECO:0000313" key="5">
    <source>
        <dbReference type="Proteomes" id="UP000282529"/>
    </source>
</evidence>
<dbReference type="PANTHER" id="PTHR43818:SF11">
    <property type="entry name" value="BCDNA.GH03377"/>
    <property type="match status" value="1"/>
</dbReference>
<dbReference type="InterPro" id="IPR000683">
    <property type="entry name" value="Gfo/Idh/MocA-like_OxRdtase_N"/>
</dbReference>
<dbReference type="GO" id="GO:0000166">
    <property type="term" value="F:nucleotide binding"/>
    <property type="evidence" value="ECO:0007669"/>
    <property type="project" value="InterPro"/>
</dbReference>
<dbReference type="AlphaFoldDB" id="A0A3N9P331"/>
<dbReference type="Proteomes" id="UP000282529">
    <property type="component" value="Unassembled WGS sequence"/>
</dbReference>
<evidence type="ECO:0000259" key="2">
    <source>
        <dbReference type="Pfam" id="PF01408"/>
    </source>
</evidence>
<keyword evidence="5" id="KW-1185">Reference proteome</keyword>
<name>A0A3N9P331_9BACL</name>
<sequence>MGKLKIGMIGLGGIADFHSKGILESEDAEIWSICDCNEEKLAARSKEWNIPESRTYLNYADLLKDPELDAITIGTPNYNHFAIALAAIEHRKPFALEKPVTLEAKEAAVLKEALERDPLPHMICFSYRYKTAARYAKWLIEEGKLGTIHHVYSQYLQSWGIKEEIPLVWRFQKELTGSGAMGDLGCHILDLTRFLVGDTQRVFADAGTIIHERNRLDGSGKGEVDVDDYCHVLSRMEGGISATMNISRFAYGRGNYQQIEIYGTKGALVYNLDEEDTLLVKLADEEDKQFRQVQIPDSFKLGQMQAFFNLLNGRGDGKNATMADGYVNQLAVDAIVESFTEQKWVSIKQEVLTNEYA</sequence>
<dbReference type="OrthoDB" id="9815825at2"/>